<evidence type="ECO:0000313" key="2">
    <source>
        <dbReference type="EMBL" id="KZP05051.1"/>
    </source>
</evidence>
<keyword evidence="3" id="KW-1185">Reference proteome</keyword>
<sequence>MYTTLTTVLSQCGKAVRVRWPGGDHTAVHLALDFLFVALRGMHIVWTNATTAVVFVVRRFSI</sequence>
<reference evidence="2 3" key="1">
    <citation type="journal article" date="2016" name="Mol. Biol. Evol.">
        <title>Comparative Genomics of Early-Diverging Mushroom-Forming Fungi Provides Insights into the Origins of Lignocellulose Decay Capabilities.</title>
        <authorList>
            <person name="Nagy L.G."/>
            <person name="Riley R."/>
            <person name="Tritt A."/>
            <person name="Adam C."/>
            <person name="Daum C."/>
            <person name="Floudas D."/>
            <person name="Sun H."/>
            <person name="Yadav J.S."/>
            <person name="Pangilinan J."/>
            <person name="Larsson K.H."/>
            <person name="Matsuura K."/>
            <person name="Barry K."/>
            <person name="Labutti K."/>
            <person name="Kuo R."/>
            <person name="Ohm R.A."/>
            <person name="Bhattacharya S.S."/>
            <person name="Shirouzu T."/>
            <person name="Yoshinaga Y."/>
            <person name="Martin F.M."/>
            <person name="Grigoriev I.V."/>
            <person name="Hibbett D.S."/>
        </authorList>
    </citation>
    <scope>NUCLEOTIDE SEQUENCE [LARGE SCALE GENOMIC DNA]</scope>
    <source>
        <strain evidence="2 3">CBS 109695</strain>
    </source>
</reference>
<proteinExistence type="predicted"/>
<gene>
    <name evidence="2" type="ORF">FIBSPDRAFT_877930</name>
</gene>
<evidence type="ECO:0000313" key="3">
    <source>
        <dbReference type="Proteomes" id="UP000076532"/>
    </source>
</evidence>
<organism evidence="2 3">
    <name type="scientific">Athelia psychrophila</name>
    <dbReference type="NCBI Taxonomy" id="1759441"/>
    <lineage>
        <taxon>Eukaryota</taxon>
        <taxon>Fungi</taxon>
        <taxon>Dikarya</taxon>
        <taxon>Basidiomycota</taxon>
        <taxon>Agaricomycotina</taxon>
        <taxon>Agaricomycetes</taxon>
        <taxon>Agaricomycetidae</taxon>
        <taxon>Atheliales</taxon>
        <taxon>Atheliaceae</taxon>
        <taxon>Athelia</taxon>
    </lineage>
</organism>
<dbReference type="EMBL" id="KV417866">
    <property type="protein sequence ID" value="KZP05051.1"/>
    <property type="molecule type" value="Genomic_DNA"/>
</dbReference>
<name>A0A167VII7_9AGAM</name>
<dbReference type="Proteomes" id="UP000076532">
    <property type="component" value="Unassembled WGS sequence"/>
</dbReference>
<accession>A0A167VII7</accession>
<evidence type="ECO:0000256" key="1">
    <source>
        <dbReference type="SAM" id="Phobius"/>
    </source>
</evidence>
<feature type="transmembrane region" description="Helical" evidence="1">
    <location>
        <begin position="34"/>
        <end position="57"/>
    </location>
</feature>
<protein>
    <submittedName>
        <fullName evidence="2">Uncharacterized protein</fullName>
    </submittedName>
</protein>
<keyword evidence="1" id="KW-0472">Membrane</keyword>
<keyword evidence="1" id="KW-0812">Transmembrane</keyword>
<keyword evidence="1" id="KW-1133">Transmembrane helix</keyword>
<dbReference type="AlphaFoldDB" id="A0A167VII7"/>